<comment type="caution">
    <text evidence="2">The sequence shown here is derived from an EMBL/GenBank/DDBJ whole genome shotgun (WGS) entry which is preliminary data.</text>
</comment>
<gene>
    <name evidence="2" type="ORF">DFR29_10913</name>
</gene>
<dbReference type="AlphaFoldDB" id="A0A4R6YU34"/>
<dbReference type="InterPro" id="IPR025579">
    <property type="entry name" value="DUF4357"/>
</dbReference>
<sequence length="290" mass="31887">MDPRPFSLKIFVAQGDPDGLRIAERSNWIGKALVFPRPLLPAIKQREEFQQAGVYLLLGPRADGDGDLLYIGEGDPVRPRLERHYSEKDFWTWAVFFVAGPGQLNKAHVQFLEAQLVQRARQAKRVPLDNGNRPAEPTLSEADRADMVVFLENLLSMLPVLGVQAFELAAPHTPAALPSPLLSCRGKGLEARGHESTQGFVVKAGSHAALEHLPSLPEHFRAAAELRQQLIANGVLQRSADHLVFSQDYAFSSPSTAGAVVLGRNVNGRVEWKDAQGRTLKELQSRQAEG</sequence>
<accession>A0A4R6YU34</accession>
<evidence type="ECO:0000313" key="3">
    <source>
        <dbReference type="Proteomes" id="UP000295293"/>
    </source>
</evidence>
<reference evidence="2 3" key="1">
    <citation type="submission" date="2019-03" db="EMBL/GenBank/DDBJ databases">
        <title>Genomic Encyclopedia of Type Strains, Phase IV (KMG-IV): sequencing the most valuable type-strain genomes for metagenomic binning, comparative biology and taxonomic classification.</title>
        <authorList>
            <person name="Goeker M."/>
        </authorList>
    </citation>
    <scope>NUCLEOTIDE SEQUENCE [LARGE SCALE GENOMIC DNA]</scope>
    <source>
        <strain evidence="2 3">DSM 21667</strain>
    </source>
</reference>
<name>A0A4R6YU34_9GAMM</name>
<dbReference type="CDD" id="cd10447">
    <property type="entry name" value="GIY-YIG_unchar_2"/>
    <property type="match status" value="1"/>
</dbReference>
<organism evidence="2 3">
    <name type="scientific">Tahibacter aquaticus</name>
    <dbReference type="NCBI Taxonomy" id="520092"/>
    <lineage>
        <taxon>Bacteria</taxon>
        <taxon>Pseudomonadati</taxon>
        <taxon>Pseudomonadota</taxon>
        <taxon>Gammaproteobacteria</taxon>
        <taxon>Lysobacterales</taxon>
        <taxon>Rhodanobacteraceae</taxon>
        <taxon>Tahibacter</taxon>
    </lineage>
</organism>
<evidence type="ECO:0000313" key="2">
    <source>
        <dbReference type="EMBL" id="TDR41958.1"/>
    </source>
</evidence>
<protein>
    <submittedName>
        <fullName evidence="2">Uncharacterized protein DUF4357</fullName>
    </submittedName>
</protein>
<dbReference type="RefSeq" id="WP_133819459.1">
    <property type="nucleotide sequence ID" value="NZ_SNZH01000009.1"/>
</dbReference>
<dbReference type="EMBL" id="SNZH01000009">
    <property type="protein sequence ID" value="TDR41958.1"/>
    <property type="molecule type" value="Genomic_DNA"/>
</dbReference>
<proteinExistence type="predicted"/>
<evidence type="ECO:0000259" key="1">
    <source>
        <dbReference type="Pfam" id="PF14267"/>
    </source>
</evidence>
<dbReference type="Pfam" id="PF14267">
    <property type="entry name" value="DUF4357"/>
    <property type="match status" value="1"/>
</dbReference>
<keyword evidence="3" id="KW-1185">Reference proteome</keyword>
<dbReference type="Proteomes" id="UP000295293">
    <property type="component" value="Unassembled WGS sequence"/>
</dbReference>
<feature type="domain" description="DUF4357" evidence="1">
    <location>
        <begin position="227"/>
        <end position="280"/>
    </location>
</feature>
<dbReference type="OrthoDB" id="2656488at2"/>